<evidence type="ECO:0000256" key="3">
    <source>
        <dbReference type="ARBA" id="ARBA00022833"/>
    </source>
</evidence>
<dbReference type="OrthoDB" id="6329284at2759"/>
<accession>W9YSS3</accession>
<dbReference type="eggNOG" id="ENOG502SU3E">
    <property type="taxonomic scope" value="Eukaryota"/>
</dbReference>
<evidence type="ECO:0000256" key="1">
    <source>
        <dbReference type="ARBA" id="ARBA00005495"/>
    </source>
</evidence>
<reference evidence="6 7" key="1">
    <citation type="submission" date="2013-03" db="EMBL/GenBank/DDBJ databases">
        <title>The Genome Sequence of Capronia epimyces CBS 606.96.</title>
        <authorList>
            <consortium name="The Broad Institute Genomics Platform"/>
            <person name="Cuomo C."/>
            <person name="de Hoog S."/>
            <person name="Gorbushina A."/>
            <person name="Walker B."/>
            <person name="Young S.K."/>
            <person name="Zeng Q."/>
            <person name="Gargeya S."/>
            <person name="Fitzgerald M."/>
            <person name="Haas B."/>
            <person name="Abouelleil A."/>
            <person name="Allen A.W."/>
            <person name="Alvarado L."/>
            <person name="Arachchi H.M."/>
            <person name="Berlin A.M."/>
            <person name="Chapman S.B."/>
            <person name="Gainer-Dewar J."/>
            <person name="Goldberg J."/>
            <person name="Griggs A."/>
            <person name="Gujja S."/>
            <person name="Hansen M."/>
            <person name="Howarth C."/>
            <person name="Imamovic A."/>
            <person name="Ireland A."/>
            <person name="Larimer J."/>
            <person name="McCowan C."/>
            <person name="Murphy C."/>
            <person name="Pearson M."/>
            <person name="Poon T.W."/>
            <person name="Priest M."/>
            <person name="Roberts A."/>
            <person name="Saif S."/>
            <person name="Shea T."/>
            <person name="Sisk P."/>
            <person name="Sykes S."/>
            <person name="Wortman J."/>
            <person name="Nusbaum C."/>
            <person name="Birren B."/>
        </authorList>
    </citation>
    <scope>NUCLEOTIDE SEQUENCE [LARGE SCALE GENOMIC DNA]</scope>
    <source>
        <strain evidence="6 7">CBS 606.96</strain>
    </source>
</reference>
<organism evidence="6 7">
    <name type="scientific">Capronia epimyces CBS 606.96</name>
    <dbReference type="NCBI Taxonomy" id="1182542"/>
    <lineage>
        <taxon>Eukaryota</taxon>
        <taxon>Fungi</taxon>
        <taxon>Dikarya</taxon>
        <taxon>Ascomycota</taxon>
        <taxon>Pezizomycotina</taxon>
        <taxon>Eurotiomycetes</taxon>
        <taxon>Chaetothyriomycetidae</taxon>
        <taxon>Chaetothyriales</taxon>
        <taxon>Herpotrichiellaceae</taxon>
        <taxon>Capronia</taxon>
    </lineage>
</organism>
<dbReference type="GO" id="GO:0046872">
    <property type="term" value="F:metal ion binding"/>
    <property type="evidence" value="ECO:0007669"/>
    <property type="project" value="UniProtKB-KW"/>
</dbReference>
<keyword evidence="2" id="KW-0479">Metal-binding</keyword>
<dbReference type="InterPro" id="IPR011057">
    <property type="entry name" value="Mss4-like_sf"/>
</dbReference>
<dbReference type="Pfam" id="PF04828">
    <property type="entry name" value="GFA"/>
    <property type="match status" value="1"/>
</dbReference>
<evidence type="ECO:0000313" key="6">
    <source>
        <dbReference type="EMBL" id="EXJ92725.1"/>
    </source>
</evidence>
<dbReference type="EMBL" id="AMGY01000001">
    <property type="protein sequence ID" value="EXJ92725.1"/>
    <property type="molecule type" value="Genomic_DNA"/>
</dbReference>
<dbReference type="PANTHER" id="PTHR33337:SF40">
    <property type="entry name" value="CENP-V_GFA DOMAIN-CONTAINING PROTEIN-RELATED"/>
    <property type="match status" value="1"/>
</dbReference>
<sequence length="147" mass="16472">MIKGSCACGRVQYQTQSQPRTVTACHCGTCQKAGGPFLAFAGFPTSELQWIHQPDLWARSDFADRGYCKVCGSSVSMRYYVEDITYVTLGTIEPGTALPRIGAHIFLKEKAPWVVLPDDGAERWDGFGPGFEKELAQWRRQRLRPKL</sequence>
<dbReference type="PANTHER" id="PTHR33337">
    <property type="entry name" value="GFA DOMAIN-CONTAINING PROTEIN"/>
    <property type="match status" value="1"/>
</dbReference>
<evidence type="ECO:0000313" key="7">
    <source>
        <dbReference type="Proteomes" id="UP000019478"/>
    </source>
</evidence>
<evidence type="ECO:0000259" key="5">
    <source>
        <dbReference type="PROSITE" id="PS51891"/>
    </source>
</evidence>
<keyword evidence="3" id="KW-0862">Zinc</keyword>
<evidence type="ECO:0000256" key="2">
    <source>
        <dbReference type="ARBA" id="ARBA00022723"/>
    </source>
</evidence>
<dbReference type="RefSeq" id="XP_007729615.1">
    <property type="nucleotide sequence ID" value="XM_007731425.1"/>
</dbReference>
<protein>
    <recommendedName>
        <fullName evidence="5">CENP-V/GFA domain-containing protein</fullName>
    </recommendedName>
</protein>
<dbReference type="PROSITE" id="PS51891">
    <property type="entry name" value="CENP_V_GFA"/>
    <property type="match status" value="1"/>
</dbReference>
<evidence type="ECO:0000256" key="4">
    <source>
        <dbReference type="ARBA" id="ARBA00023239"/>
    </source>
</evidence>
<gene>
    <name evidence="6" type="ORF">A1O3_01277</name>
</gene>
<comment type="caution">
    <text evidence="6">The sequence shown here is derived from an EMBL/GenBank/DDBJ whole genome shotgun (WGS) entry which is preliminary data.</text>
</comment>
<name>W9YSS3_9EURO</name>
<keyword evidence="4" id="KW-0456">Lyase</keyword>
<dbReference type="AlphaFoldDB" id="W9YSS3"/>
<dbReference type="HOGENOM" id="CLU_055491_4_0_1"/>
<dbReference type="GeneID" id="19165415"/>
<dbReference type="InterPro" id="IPR006913">
    <property type="entry name" value="CENP-V/GFA"/>
</dbReference>
<dbReference type="Proteomes" id="UP000019478">
    <property type="component" value="Unassembled WGS sequence"/>
</dbReference>
<dbReference type="GO" id="GO:0016846">
    <property type="term" value="F:carbon-sulfur lyase activity"/>
    <property type="evidence" value="ECO:0007669"/>
    <property type="project" value="InterPro"/>
</dbReference>
<dbReference type="SUPFAM" id="SSF51316">
    <property type="entry name" value="Mss4-like"/>
    <property type="match status" value="1"/>
</dbReference>
<keyword evidence="7" id="KW-1185">Reference proteome</keyword>
<proteinExistence type="inferred from homology"/>
<comment type="similarity">
    <text evidence="1">Belongs to the Gfa family.</text>
</comment>
<dbReference type="Gene3D" id="3.90.1590.10">
    <property type="entry name" value="glutathione-dependent formaldehyde- activating enzyme (gfa)"/>
    <property type="match status" value="1"/>
</dbReference>
<feature type="domain" description="CENP-V/GFA" evidence="5">
    <location>
        <begin position="2"/>
        <end position="125"/>
    </location>
</feature>
<dbReference type="STRING" id="1182542.W9YSS3"/>